<dbReference type="GO" id="GO:0005634">
    <property type="term" value="C:nucleus"/>
    <property type="evidence" value="ECO:0007669"/>
    <property type="project" value="TreeGrafter"/>
</dbReference>
<evidence type="ECO:0000313" key="5">
    <source>
        <dbReference type="Proteomes" id="UP001337655"/>
    </source>
</evidence>
<comment type="caution">
    <text evidence="4">The sequence shown here is derived from an EMBL/GenBank/DDBJ whole genome shotgun (WGS) entry which is preliminary data.</text>
</comment>
<feature type="compositionally biased region" description="Basic and acidic residues" evidence="2">
    <location>
        <begin position="7"/>
        <end position="18"/>
    </location>
</feature>
<dbReference type="PANTHER" id="PTHR22932:SF1">
    <property type="entry name" value="CO-CHAPERONE PROTEIN DAF-41"/>
    <property type="match status" value="1"/>
</dbReference>
<feature type="region of interest" description="Disordered" evidence="2">
    <location>
        <begin position="192"/>
        <end position="237"/>
    </location>
</feature>
<evidence type="ECO:0000313" key="4">
    <source>
        <dbReference type="EMBL" id="KAK5165433.1"/>
    </source>
</evidence>
<dbReference type="CDD" id="cd06465">
    <property type="entry name" value="p23_hB-ind1_like"/>
    <property type="match status" value="1"/>
</dbReference>
<dbReference type="GO" id="GO:0051131">
    <property type="term" value="P:chaperone-mediated protein complex assembly"/>
    <property type="evidence" value="ECO:0007669"/>
    <property type="project" value="TreeGrafter"/>
</dbReference>
<dbReference type="FunFam" id="2.60.40.790:FF:000013">
    <property type="entry name" value="Very-long-chain (3R)-3-hydroxyacyl-CoA dehydratase"/>
    <property type="match status" value="1"/>
</dbReference>
<dbReference type="AlphaFoldDB" id="A0AAV9NZ60"/>
<dbReference type="GeneID" id="89930294"/>
<keyword evidence="5" id="KW-1185">Reference proteome</keyword>
<name>A0AAV9NZ60_9PEZI</name>
<accession>A0AAV9NZ60</accession>
<protein>
    <submittedName>
        <fullName evidence="4">P23 chaperone protein wos2</fullName>
    </submittedName>
</protein>
<reference evidence="4 5" key="1">
    <citation type="submission" date="2023-08" db="EMBL/GenBank/DDBJ databases">
        <title>Black Yeasts Isolated from many extreme environments.</title>
        <authorList>
            <person name="Coleine C."/>
            <person name="Stajich J.E."/>
            <person name="Selbmann L."/>
        </authorList>
    </citation>
    <scope>NUCLEOTIDE SEQUENCE [LARGE SCALE GENOMIC DNA]</scope>
    <source>
        <strain evidence="4 5">CCFEE 5935</strain>
    </source>
</reference>
<evidence type="ECO:0000256" key="1">
    <source>
        <dbReference type="ARBA" id="ARBA00025733"/>
    </source>
</evidence>
<dbReference type="GO" id="GO:0051087">
    <property type="term" value="F:protein-folding chaperone binding"/>
    <property type="evidence" value="ECO:0007669"/>
    <property type="project" value="TreeGrafter"/>
</dbReference>
<dbReference type="EMBL" id="JAVRRT010000016">
    <property type="protein sequence ID" value="KAK5165433.1"/>
    <property type="molecule type" value="Genomic_DNA"/>
</dbReference>
<proteinExistence type="inferred from homology"/>
<feature type="compositionally biased region" description="Acidic residues" evidence="2">
    <location>
        <begin position="199"/>
        <end position="220"/>
    </location>
</feature>
<dbReference type="GO" id="GO:0051879">
    <property type="term" value="F:Hsp90 protein binding"/>
    <property type="evidence" value="ECO:0007669"/>
    <property type="project" value="InterPro"/>
</dbReference>
<dbReference type="Proteomes" id="UP001337655">
    <property type="component" value="Unassembled WGS sequence"/>
</dbReference>
<dbReference type="PROSITE" id="PS51203">
    <property type="entry name" value="CS"/>
    <property type="match status" value="1"/>
</dbReference>
<evidence type="ECO:0000256" key="2">
    <source>
        <dbReference type="SAM" id="MobiDB-lite"/>
    </source>
</evidence>
<gene>
    <name evidence="4" type="primary">wos2</name>
    <name evidence="4" type="ORF">LTR77_008962</name>
</gene>
<dbReference type="PANTHER" id="PTHR22932">
    <property type="entry name" value="TELOMERASE-BINDING PROTEIN P23 HSP90 CO-CHAPERONE"/>
    <property type="match status" value="1"/>
</dbReference>
<feature type="region of interest" description="Disordered" evidence="2">
    <location>
        <begin position="1"/>
        <end position="21"/>
    </location>
</feature>
<dbReference type="GO" id="GO:0006457">
    <property type="term" value="P:protein folding"/>
    <property type="evidence" value="ECO:0007669"/>
    <property type="project" value="TreeGrafter"/>
</dbReference>
<dbReference type="InterPro" id="IPR007052">
    <property type="entry name" value="CS_dom"/>
</dbReference>
<dbReference type="Pfam" id="PF04969">
    <property type="entry name" value="CS"/>
    <property type="match status" value="1"/>
</dbReference>
<feature type="domain" description="CS" evidence="3">
    <location>
        <begin position="21"/>
        <end position="120"/>
    </location>
</feature>
<dbReference type="GO" id="GO:0005829">
    <property type="term" value="C:cytosol"/>
    <property type="evidence" value="ECO:0007669"/>
    <property type="project" value="TreeGrafter"/>
</dbReference>
<dbReference type="RefSeq" id="XP_064655517.1">
    <property type="nucleotide sequence ID" value="XM_064806191.1"/>
</dbReference>
<organism evidence="4 5">
    <name type="scientific">Saxophila tyrrhenica</name>
    <dbReference type="NCBI Taxonomy" id="1690608"/>
    <lineage>
        <taxon>Eukaryota</taxon>
        <taxon>Fungi</taxon>
        <taxon>Dikarya</taxon>
        <taxon>Ascomycota</taxon>
        <taxon>Pezizomycotina</taxon>
        <taxon>Dothideomycetes</taxon>
        <taxon>Dothideomycetidae</taxon>
        <taxon>Mycosphaerellales</taxon>
        <taxon>Extremaceae</taxon>
        <taxon>Saxophila</taxon>
    </lineage>
</organism>
<dbReference type="SUPFAM" id="SSF49764">
    <property type="entry name" value="HSP20-like chaperones"/>
    <property type="match status" value="1"/>
</dbReference>
<dbReference type="Gene3D" id="2.60.40.790">
    <property type="match status" value="1"/>
</dbReference>
<dbReference type="InterPro" id="IPR008978">
    <property type="entry name" value="HSP20-like_chaperone"/>
</dbReference>
<dbReference type="InterPro" id="IPR045250">
    <property type="entry name" value="p23-like"/>
</dbReference>
<sequence length="237" mass="25850">MSALPKDTTDMKEMEASHGKMVTPEVTWAQRSSATENEKNHVYLTIAVPDVAKNNIKLDIQPTSLSFQGYSESKKATYSVKLEFYAEIDPSAAKINHTPRDIEMVLQKKELNEEFWPRLLKDKAKVHFLKTNFDKWVDEDEQDAVQEDDDYMSRMGGMEGGMGGDGGFGGIDFSKLGGAGGAGMPGMEGMGMGGMGGMGDEEEGDDDDDEDMPELEDEDAKEGAGAKAGGKKIEEVE</sequence>
<comment type="similarity">
    <text evidence="1">Belongs to the p23/wos2 family.</text>
</comment>
<evidence type="ECO:0000259" key="3">
    <source>
        <dbReference type="PROSITE" id="PS51203"/>
    </source>
</evidence>